<dbReference type="RefSeq" id="WP_111364467.1">
    <property type="nucleotide sequence ID" value="NZ_VINQ01000011.1"/>
</dbReference>
<keyword evidence="1" id="KW-0238">DNA-binding</keyword>
<dbReference type="Pfam" id="PF13411">
    <property type="entry name" value="MerR_1"/>
    <property type="match status" value="1"/>
</dbReference>
<dbReference type="Gene3D" id="1.10.1660.10">
    <property type="match status" value="1"/>
</dbReference>
<dbReference type="AlphaFoldDB" id="A0A5A9Z734"/>
<dbReference type="Proteomes" id="UP000325291">
    <property type="component" value="Unassembled WGS sequence"/>
</dbReference>
<dbReference type="InterPro" id="IPR009061">
    <property type="entry name" value="DNA-bd_dom_put_sf"/>
</dbReference>
<dbReference type="PROSITE" id="PS50937">
    <property type="entry name" value="HTH_MERR_2"/>
    <property type="match status" value="1"/>
</dbReference>
<accession>A0A5A9Z734</accession>
<dbReference type="PANTHER" id="PTHR30204:SF92">
    <property type="entry name" value="HTH-TYPE TRANSCRIPTIONAL REGULATOR ZNTR"/>
    <property type="match status" value="1"/>
</dbReference>
<dbReference type="InterPro" id="IPR000551">
    <property type="entry name" value="MerR-type_HTH_dom"/>
</dbReference>
<dbReference type="InterPro" id="IPR047057">
    <property type="entry name" value="MerR_fam"/>
</dbReference>
<evidence type="ECO:0000256" key="1">
    <source>
        <dbReference type="ARBA" id="ARBA00023125"/>
    </source>
</evidence>
<evidence type="ECO:0000259" key="2">
    <source>
        <dbReference type="PROSITE" id="PS50937"/>
    </source>
</evidence>
<dbReference type="PANTHER" id="PTHR30204">
    <property type="entry name" value="REDOX-CYCLING DRUG-SENSING TRANSCRIPTIONAL ACTIVATOR SOXR"/>
    <property type="match status" value="1"/>
</dbReference>
<dbReference type="PROSITE" id="PS00552">
    <property type="entry name" value="HTH_MERR_1"/>
    <property type="match status" value="1"/>
</dbReference>
<dbReference type="CDD" id="cd04785">
    <property type="entry name" value="HTH_CadR-PbrR-like"/>
    <property type="match status" value="1"/>
</dbReference>
<name>A0A5A9Z734_9RHOB</name>
<evidence type="ECO:0000313" key="4">
    <source>
        <dbReference type="Proteomes" id="UP000325291"/>
    </source>
</evidence>
<evidence type="ECO:0000313" key="3">
    <source>
        <dbReference type="EMBL" id="KAA0912968.1"/>
    </source>
</evidence>
<organism evidence="3 4">
    <name type="scientific">Aquicoccus porphyridii</name>
    <dbReference type="NCBI Taxonomy" id="1852029"/>
    <lineage>
        <taxon>Bacteria</taxon>
        <taxon>Pseudomonadati</taxon>
        <taxon>Pseudomonadota</taxon>
        <taxon>Alphaproteobacteria</taxon>
        <taxon>Rhodobacterales</taxon>
        <taxon>Paracoccaceae</taxon>
        <taxon>Aquicoccus</taxon>
    </lineage>
</organism>
<dbReference type="GO" id="GO:0003677">
    <property type="term" value="F:DNA binding"/>
    <property type="evidence" value="ECO:0007669"/>
    <property type="project" value="UniProtKB-KW"/>
</dbReference>
<dbReference type="GO" id="GO:0003700">
    <property type="term" value="F:DNA-binding transcription factor activity"/>
    <property type="evidence" value="ECO:0007669"/>
    <property type="project" value="InterPro"/>
</dbReference>
<gene>
    <name evidence="3" type="ORF">FLO80_14155</name>
</gene>
<protein>
    <submittedName>
        <fullName evidence="3">Helix-turn-helix domain-containing protein</fullName>
    </submittedName>
</protein>
<dbReference type="EMBL" id="VINQ01000011">
    <property type="protein sequence ID" value="KAA0912968.1"/>
    <property type="molecule type" value="Genomic_DNA"/>
</dbReference>
<dbReference type="SUPFAM" id="SSF46955">
    <property type="entry name" value="Putative DNA-binding domain"/>
    <property type="match status" value="1"/>
</dbReference>
<dbReference type="PRINTS" id="PR00040">
    <property type="entry name" value="HTHMERR"/>
</dbReference>
<sequence length="137" mass="14921">MFSIGEMSRRTGVKVPTIRYYEGLGLIAPEGRTAGNQRRYGRAGLGRLSFIAHARELGLSLAAVRELIALEDRKPGAHDEIHRIAADHLAGIRGRIARLRRLEAELERIGRACEARAGAPCRILHALADHGACDGAH</sequence>
<reference evidence="3 4" key="1">
    <citation type="submission" date="2019-07" db="EMBL/GenBank/DDBJ databases">
        <title>Aquicoccus porphyridii gen. nov., sp. nov., isolated from a small marine red alga, Porphyridium marinum.</title>
        <authorList>
            <person name="Liu L."/>
        </authorList>
    </citation>
    <scope>NUCLEOTIDE SEQUENCE [LARGE SCALE GENOMIC DNA]</scope>
    <source>
        <strain evidence="3 4">L1 8-17</strain>
    </source>
</reference>
<dbReference type="SMART" id="SM00422">
    <property type="entry name" value="HTH_MERR"/>
    <property type="match status" value="1"/>
</dbReference>
<proteinExistence type="predicted"/>
<feature type="domain" description="HTH merR-type" evidence="2">
    <location>
        <begin position="1"/>
        <end position="70"/>
    </location>
</feature>
<comment type="caution">
    <text evidence="3">The sequence shown here is derived from an EMBL/GenBank/DDBJ whole genome shotgun (WGS) entry which is preliminary data.</text>
</comment>
<keyword evidence="4" id="KW-1185">Reference proteome</keyword>